<reference evidence="2 3" key="1">
    <citation type="submission" date="2019-05" db="EMBL/GenBank/DDBJ databases">
        <title>Draft genome sequence of Actinomadura sp. 14C53.</title>
        <authorList>
            <person name="Saricaoglu S."/>
            <person name="Isik K."/>
        </authorList>
    </citation>
    <scope>NUCLEOTIDE SEQUENCE [LARGE SCALE GENOMIC DNA]</scope>
    <source>
        <strain evidence="2 3">14C53</strain>
    </source>
</reference>
<evidence type="ECO:0000313" key="2">
    <source>
        <dbReference type="EMBL" id="TMQ89832.1"/>
    </source>
</evidence>
<dbReference type="AlphaFoldDB" id="A0A5C4IZV6"/>
<name>A0A5C4IZV6_9ACTN</name>
<sequence>MTASEFSGTGRNSIYTGRVTNWPLVTGSAVLLLPLLVLGGGPNGSWRDLAPILISVSGVVLYALTGSSVRIAAGPNGVSIHFGALGWPRRTYHLDQIQRAEVINLRPLYVAFGFWWTPRRTCYTVRSGPTLRLLLSNGRTVTVTTPHPHAAATAINDAKASPNAHGRS</sequence>
<keyword evidence="3" id="KW-1185">Reference proteome</keyword>
<proteinExistence type="predicted"/>
<protein>
    <submittedName>
        <fullName evidence="2">Uncharacterized protein</fullName>
    </submittedName>
</protein>
<feature type="transmembrane region" description="Helical" evidence="1">
    <location>
        <begin position="21"/>
        <end position="40"/>
    </location>
</feature>
<keyword evidence="1" id="KW-0812">Transmembrane</keyword>
<organism evidence="2 3">
    <name type="scientific">Actinomadura soli</name>
    <dbReference type="NCBI Taxonomy" id="2508997"/>
    <lineage>
        <taxon>Bacteria</taxon>
        <taxon>Bacillati</taxon>
        <taxon>Actinomycetota</taxon>
        <taxon>Actinomycetes</taxon>
        <taxon>Streptosporangiales</taxon>
        <taxon>Thermomonosporaceae</taxon>
        <taxon>Actinomadura</taxon>
    </lineage>
</organism>
<dbReference type="EMBL" id="VCKW01000362">
    <property type="protein sequence ID" value="TMQ89832.1"/>
    <property type="molecule type" value="Genomic_DNA"/>
</dbReference>
<keyword evidence="1" id="KW-1133">Transmembrane helix</keyword>
<dbReference type="RefSeq" id="WP_138650057.1">
    <property type="nucleotide sequence ID" value="NZ_VCKW01000362.1"/>
</dbReference>
<evidence type="ECO:0000256" key="1">
    <source>
        <dbReference type="SAM" id="Phobius"/>
    </source>
</evidence>
<evidence type="ECO:0000313" key="3">
    <source>
        <dbReference type="Proteomes" id="UP000309174"/>
    </source>
</evidence>
<dbReference type="OrthoDB" id="4303577at2"/>
<gene>
    <name evidence="2" type="ORF">ETD83_38105</name>
</gene>
<accession>A0A5C4IZV6</accession>
<dbReference type="Proteomes" id="UP000309174">
    <property type="component" value="Unassembled WGS sequence"/>
</dbReference>
<feature type="transmembrane region" description="Helical" evidence="1">
    <location>
        <begin position="52"/>
        <end position="73"/>
    </location>
</feature>
<comment type="caution">
    <text evidence="2">The sequence shown here is derived from an EMBL/GenBank/DDBJ whole genome shotgun (WGS) entry which is preliminary data.</text>
</comment>
<keyword evidence="1" id="KW-0472">Membrane</keyword>